<gene>
    <name evidence="2" type="ORF">MKW98_025111</name>
</gene>
<keyword evidence="3" id="KW-1185">Reference proteome</keyword>
<evidence type="ECO:0000256" key="1">
    <source>
        <dbReference type="SAM" id="MobiDB-lite"/>
    </source>
</evidence>
<organism evidence="2 3">
    <name type="scientific">Papaver atlanticum</name>
    <dbReference type="NCBI Taxonomy" id="357466"/>
    <lineage>
        <taxon>Eukaryota</taxon>
        <taxon>Viridiplantae</taxon>
        <taxon>Streptophyta</taxon>
        <taxon>Embryophyta</taxon>
        <taxon>Tracheophyta</taxon>
        <taxon>Spermatophyta</taxon>
        <taxon>Magnoliopsida</taxon>
        <taxon>Ranunculales</taxon>
        <taxon>Papaveraceae</taxon>
        <taxon>Papaveroideae</taxon>
        <taxon>Papaver</taxon>
    </lineage>
</organism>
<reference evidence="2" key="1">
    <citation type="submission" date="2022-04" db="EMBL/GenBank/DDBJ databases">
        <title>A functionally conserved STORR gene fusion in Papaver species that diverged 16.8 million years ago.</title>
        <authorList>
            <person name="Catania T."/>
        </authorList>
    </citation>
    <scope>NUCLEOTIDE SEQUENCE</scope>
    <source>
        <strain evidence="2">S-188037</strain>
    </source>
</reference>
<comment type="caution">
    <text evidence="2">The sequence shown here is derived from an EMBL/GenBank/DDBJ whole genome shotgun (WGS) entry which is preliminary data.</text>
</comment>
<protein>
    <submittedName>
        <fullName evidence="2">Uncharacterized protein</fullName>
    </submittedName>
</protein>
<dbReference type="EMBL" id="JAJJMB010015535">
    <property type="protein sequence ID" value="KAI3853594.1"/>
    <property type="molecule type" value="Genomic_DNA"/>
</dbReference>
<accession>A0AAD4S203</accession>
<evidence type="ECO:0000313" key="3">
    <source>
        <dbReference type="Proteomes" id="UP001202328"/>
    </source>
</evidence>
<proteinExistence type="predicted"/>
<dbReference type="Proteomes" id="UP001202328">
    <property type="component" value="Unassembled WGS sequence"/>
</dbReference>
<feature type="region of interest" description="Disordered" evidence="1">
    <location>
        <begin position="92"/>
        <end position="117"/>
    </location>
</feature>
<evidence type="ECO:0000313" key="2">
    <source>
        <dbReference type="EMBL" id="KAI3853594.1"/>
    </source>
</evidence>
<feature type="compositionally biased region" description="Basic and acidic residues" evidence="1">
    <location>
        <begin position="107"/>
        <end position="117"/>
    </location>
</feature>
<name>A0AAD4S203_9MAGN</name>
<dbReference type="AlphaFoldDB" id="A0AAD4S203"/>
<sequence length="117" mass="12970">RLKGDLVEDQIFRAEVRVQFRHVPVPGLGMKLDCSNLNLHYAASIHRYSKEIPDAYERLTVVSNLSFAIMALFCASGSNSIHTNLALLEFGSPTKEEGSSSSTPTTTHDHNQLIKVE</sequence>
<feature type="non-terminal residue" evidence="2">
    <location>
        <position position="117"/>
    </location>
</feature>